<evidence type="ECO:0000313" key="3">
    <source>
        <dbReference type="Proteomes" id="UP000187209"/>
    </source>
</evidence>
<organism evidence="2 3">
    <name type="scientific">Stentor coeruleus</name>
    <dbReference type="NCBI Taxonomy" id="5963"/>
    <lineage>
        <taxon>Eukaryota</taxon>
        <taxon>Sar</taxon>
        <taxon>Alveolata</taxon>
        <taxon>Ciliophora</taxon>
        <taxon>Postciliodesmatophora</taxon>
        <taxon>Heterotrichea</taxon>
        <taxon>Heterotrichida</taxon>
        <taxon>Stentoridae</taxon>
        <taxon>Stentor</taxon>
    </lineage>
</organism>
<protein>
    <submittedName>
        <fullName evidence="2">Uncharacterized protein</fullName>
    </submittedName>
</protein>
<dbReference type="InterPro" id="IPR000048">
    <property type="entry name" value="IQ_motif_EF-hand-BS"/>
</dbReference>
<sequence length="1393" mass="162666">MENLQEYQRLQSKNTDFYAELSKLCEKCLKGIENNSVKDIITYARCINKVLPQISSKIFGKQAFHIFKSVSEYYFSIENYKKSVLFTKSALSLSHFFENPNSIIKVLILKAKCEYKLQDFRKSVKTLIKAIDLYKKTLDDFKTYDKNLADMEKSKINDFFCIGKKAEDDKNYFVAYDAYNNLCEYFKCLIKKRKKYALTSYSRIKIETKIQENIHSTSLRISKKEAVKSIGNPKSSSVYPSNNSATNNLKYFYYNLKPNSNCEKTNNRRIRNEISKQRATTLISASKTPDIFRNKNSKSPLTKKPNYNKNKETDKEIHVNEMIKQTKKITLEVPRFRFDWKKRAYKTDNDKQIRDDKTKNAAESKKNDLIKKCIKIQAFVRKFIHKEKYKIMKSGKRPLKIAARFINDVIYHLKIYENEFTYKINASNDMYSYTIDVSKEKSLSSIVPGLFINSMGLISYSDTIQNLSNNFKPIKTHYCSLENEKIPIRFSINNRTNTLKLDFSHNGSALSTILSNKIVSGITSLLSNDTQHLTLSPKNKISENLLHHYIDHCIVNYLKISSNLIYVNYPKAFTEKEFLYKIFMKISKIKYQITLYKLLTQSSKEMEIFVENLNNNTRFFNFFPWEICEKHLKSVKEFEDDYFLIILALEILENSIAIKNVRKDFKFIGSTKKQIGKNDYLLRIFEYKTNKFQYLFEGINYDMSQVASIVESQGKIKKKFGLAKKKIKDNYDKLLDNIRIKDEKLCFIDIQKKNNIKINPSTTMISSIMKLQNIFRAKVYQDQLKLMNTEGKSFLYSENKLINKTQYLISLFKIGSNILIQAHNKISKETVYKHIKTPTKYVSRLKKFSDLPKIIQAIRVYHNKLVITRSKPNFKKSDPSNSYFTEGPFIYTSINKESNWPILLQKDLNTCEYIIYGNLDNDKSLIATLISLDKTQPSYTRIFTPADIIKIIGINDPKSLLDTLRISYGHVVTSDVFTLSVPVKLGISYGHVVTSDVFTLSVPVNVEEFLGLKVIYKTCVKISVYMFVLCASFNENFEEYEESEFHFFARLTSSLEKCRKASIKLGLASEKSRIAKSYPVAIAEYIARFMIVLTLDEFYIDCSRPTVDFNQFALKIQSLIRGYKVRKLLCIKLDFIFHEYFRVSETTFCFMIYSYKKSYFLTAIKGLICYKIQLSHNFVKRFFEAGLKKQFFLKEIVTNITYDENTMTFNDKNIQRNNLHKQTILDSDPIELTPVIINNFDNNEKRLNSNEELVTTMKITPNFIPYSISIYKGLKKYCIEVASLEGKAVSVKYIKNNSIDFEALCKKIHIDSNRGKIYIEKRSLFNEICMITQKKTSLIIYEHKNGFYLDAYIFDSRKPYHLFLGESIRVHSILSKLKISTDGKNDKLVLSDY</sequence>
<dbReference type="SUPFAM" id="SSF48452">
    <property type="entry name" value="TPR-like"/>
    <property type="match status" value="1"/>
</dbReference>
<feature type="compositionally biased region" description="Polar residues" evidence="1">
    <location>
        <begin position="297"/>
        <end position="308"/>
    </location>
</feature>
<proteinExistence type="predicted"/>
<dbReference type="Pfam" id="PF00612">
    <property type="entry name" value="IQ"/>
    <property type="match status" value="1"/>
</dbReference>
<comment type="caution">
    <text evidence="2">The sequence shown here is derived from an EMBL/GenBank/DDBJ whole genome shotgun (WGS) entry which is preliminary data.</text>
</comment>
<name>A0A1R2CH15_9CILI</name>
<feature type="region of interest" description="Disordered" evidence="1">
    <location>
        <begin position="292"/>
        <end position="311"/>
    </location>
</feature>
<dbReference type="PROSITE" id="PS50096">
    <property type="entry name" value="IQ"/>
    <property type="match status" value="2"/>
</dbReference>
<dbReference type="InterPro" id="IPR011990">
    <property type="entry name" value="TPR-like_helical_dom_sf"/>
</dbReference>
<dbReference type="EMBL" id="MPUH01000155">
    <property type="protein sequence ID" value="OMJ88260.1"/>
    <property type="molecule type" value="Genomic_DNA"/>
</dbReference>
<gene>
    <name evidence="2" type="ORF">SteCoe_9846</name>
</gene>
<dbReference type="Proteomes" id="UP000187209">
    <property type="component" value="Unassembled WGS sequence"/>
</dbReference>
<accession>A0A1R2CH15</accession>
<reference evidence="2 3" key="1">
    <citation type="submission" date="2016-11" db="EMBL/GenBank/DDBJ databases">
        <title>The macronuclear genome of Stentor coeruleus: a giant cell with tiny introns.</title>
        <authorList>
            <person name="Slabodnick M."/>
            <person name="Ruby J.G."/>
            <person name="Reiff S.B."/>
            <person name="Swart E.C."/>
            <person name="Gosai S."/>
            <person name="Prabakaran S."/>
            <person name="Witkowska E."/>
            <person name="Larue G.E."/>
            <person name="Fisher S."/>
            <person name="Freeman R.M."/>
            <person name="Gunawardena J."/>
            <person name="Chu W."/>
            <person name="Stover N.A."/>
            <person name="Gregory B.D."/>
            <person name="Nowacki M."/>
            <person name="Derisi J."/>
            <person name="Roy S.W."/>
            <person name="Marshall W.F."/>
            <person name="Sood P."/>
        </authorList>
    </citation>
    <scope>NUCLEOTIDE SEQUENCE [LARGE SCALE GENOMIC DNA]</scope>
    <source>
        <strain evidence="2">WM001</strain>
    </source>
</reference>
<evidence type="ECO:0000313" key="2">
    <source>
        <dbReference type="EMBL" id="OMJ88260.1"/>
    </source>
</evidence>
<evidence type="ECO:0000256" key="1">
    <source>
        <dbReference type="SAM" id="MobiDB-lite"/>
    </source>
</evidence>
<keyword evidence="3" id="KW-1185">Reference proteome</keyword>